<gene>
    <name evidence="2" type="ORF">QTA56_05485</name>
</gene>
<protein>
    <submittedName>
        <fullName evidence="2">TorF family putative porin</fullName>
    </submittedName>
</protein>
<dbReference type="InterPro" id="IPR010239">
    <property type="entry name" value="CHP02001"/>
</dbReference>
<dbReference type="EMBL" id="JAUDZE010000001">
    <property type="protein sequence ID" value="MDN0013696.1"/>
    <property type="molecule type" value="Genomic_DNA"/>
</dbReference>
<dbReference type="Pfam" id="PF09694">
    <property type="entry name" value="Gcw_chp"/>
    <property type="match status" value="1"/>
</dbReference>
<keyword evidence="3" id="KW-1185">Reference proteome</keyword>
<dbReference type="RefSeq" id="WP_267979926.1">
    <property type="nucleotide sequence ID" value="NZ_JAPQKF010000001.1"/>
</dbReference>
<dbReference type="Proteomes" id="UP001168524">
    <property type="component" value="Unassembled WGS sequence"/>
</dbReference>
<organism evidence="2 3">
    <name type="scientific">Acinetobacter thutiue</name>
    <dbReference type="NCBI Taxonomy" id="2998078"/>
    <lineage>
        <taxon>Bacteria</taxon>
        <taxon>Pseudomonadati</taxon>
        <taxon>Pseudomonadota</taxon>
        <taxon>Gammaproteobacteria</taxon>
        <taxon>Moraxellales</taxon>
        <taxon>Moraxellaceae</taxon>
        <taxon>Acinetobacter</taxon>
    </lineage>
</organism>
<comment type="caution">
    <text evidence="2">The sequence shown here is derived from an EMBL/GenBank/DDBJ whole genome shotgun (WGS) entry which is preliminary data.</text>
</comment>
<reference evidence="2" key="1">
    <citation type="submission" date="2023-06" db="EMBL/GenBank/DDBJ databases">
        <title>Two novel species of Acinetobacter isolated from motorbike repairing workshop in Vietnam.</title>
        <authorList>
            <person name="Le N.T.T."/>
        </authorList>
    </citation>
    <scope>NUCLEOTIDE SEQUENCE</scope>
    <source>
        <strain evidence="2">VNH17</strain>
    </source>
</reference>
<evidence type="ECO:0000313" key="3">
    <source>
        <dbReference type="Proteomes" id="UP001168524"/>
    </source>
</evidence>
<dbReference type="NCBIfam" id="TIGR02001">
    <property type="entry name" value="gcw_chp"/>
    <property type="match status" value="1"/>
</dbReference>
<sequence>MFSYNVFNTLQIKSGFVLLLSIVSLSSHAGVSGNVGVVSDYYARGLDQTGGVTVQGSIDYNHASGFYLGSFASNVKWYDKTGDGVVDSDVEWDIYTGYATKLSDNLGIDAGLYFLNYPNQSKYNTVEAYAGLNYKIARTLPTTLSGKVHFTPDRNAYLPDPKNQDESAWYVTTQADIQLKPDLILSPQVGYAFGDTFDQKRVGGLEEFFNYSLSLTKSFGDGFSAKFSYVGTDLDHHDNKVILGLNKSFSF</sequence>
<proteinExistence type="predicted"/>
<accession>A0ABT7WLX7</accession>
<evidence type="ECO:0000256" key="1">
    <source>
        <dbReference type="SAM" id="SignalP"/>
    </source>
</evidence>
<evidence type="ECO:0000313" key="2">
    <source>
        <dbReference type="EMBL" id="MDN0013696.1"/>
    </source>
</evidence>
<feature type="chain" id="PRO_5046823486" evidence="1">
    <location>
        <begin position="30"/>
        <end position="251"/>
    </location>
</feature>
<name>A0ABT7WLX7_9GAMM</name>
<keyword evidence="1" id="KW-0732">Signal</keyword>
<feature type="signal peptide" evidence="1">
    <location>
        <begin position="1"/>
        <end position="29"/>
    </location>
</feature>